<feature type="transmembrane region" description="Helical" evidence="5">
    <location>
        <begin position="12"/>
        <end position="32"/>
    </location>
</feature>
<evidence type="ECO:0000256" key="2">
    <source>
        <dbReference type="ARBA" id="ARBA00022692"/>
    </source>
</evidence>
<dbReference type="GO" id="GO:0004057">
    <property type="term" value="F:arginyl-tRNA--protein transferase activity"/>
    <property type="evidence" value="ECO:0007669"/>
    <property type="project" value="InterPro"/>
</dbReference>
<evidence type="ECO:0000256" key="3">
    <source>
        <dbReference type="ARBA" id="ARBA00022989"/>
    </source>
</evidence>
<feature type="domain" description="EXPERA" evidence="7">
    <location>
        <begin position="89"/>
        <end position="185"/>
    </location>
</feature>
<feature type="transmembrane region" description="Helical" evidence="5">
    <location>
        <begin position="93"/>
        <end position="114"/>
    </location>
</feature>
<keyword evidence="2 5" id="KW-0812">Transmembrane</keyword>
<comment type="subcellular location">
    <subcellularLocation>
        <location evidence="1">Membrane</location>
        <topology evidence="1">Multi-pass membrane protein</topology>
    </subcellularLocation>
</comment>
<evidence type="ECO:0000256" key="5">
    <source>
        <dbReference type="SAM" id="Phobius"/>
    </source>
</evidence>
<dbReference type="GO" id="GO:0005737">
    <property type="term" value="C:cytoplasm"/>
    <property type="evidence" value="ECO:0007669"/>
    <property type="project" value="TreeGrafter"/>
</dbReference>
<feature type="transmembrane region" description="Helical" evidence="5">
    <location>
        <begin position="44"/>
        <end position="64"/>
    </location>
</feature>
<dbReference type="GO" id="GO:0016020">
    <property type="term" value="C:membrane"/>
    <property type="evidence" value="ECO:0007669"/>
    <property type="project" value="UniProtKB-SubCell"/>
</dbReference>
<dbReference type="eggNOG" id="KOG1193">
    <property type="taxonomic scope" value="Eukaryota"/>
</dbReference>
<keyword evidence="3 5" id="KW-1133">Transmembrane helix</keyword>
<dbReference type="EMBL" id="GL984263">
    <property type="protein sequence ID" value="EGR28324.1"/>
    <property type="molecule type" value="Genomic_DNA"/>
</dbReference>
<evidence type="ECO:0000259" key="6">
    <source>
        <dbReference type="Pfam" id="PF04376"/>
    </source>
</evidence>
<feature type="domain" description="N-end aminoacyl transferase N-terminal" evidence="6">
    <location>
        <begin position="235"/>
        <end position="298"/>
    </location>
</feature>
<dbReference type="Proteomes" id="UP000008983">
    <property type="component" value="Unassembled WGS sequence"/>
</dbReference>
<keyword evidence="9" id="KW-1185">Reference proteome</keyword>
<dbReference type="PANTHER" id="PTHR21367">
    <property type="entry name" value="ARGININE-TRNA-PROTEIN TRANSFERASE 1"/>
    <property type="match status" value="1"/>
</dbReference>
<dbReference type="GeneID" id="14904400"/>
<evidence type="ECO:0000256" key="4">
    <source>
        <dbReference type="ARBA" id="ARBA00023136"/>
    </source>
</evidence>
<evidence type="ECO:0000313" key="9">
    <source>
        <dbReference type="Proteomes" id="UP000008983"/>
    </source>
</evidence>
<dbReference type="Pfam" id="PF04376">
    <property type="entry name" value="ATE_N"/>
    <property type="match status" value="1"/>
</dbReference>
<reference evidence="8 9" key="1">
    <citation type="submission" date="2011-07" db="EMBL/GenBank/DDBJ databases">
        <authorList>
            <person name="Coyne R."/>
            <person name="Brami D."/>
            <person name="Johnson J."/>
            <person name="Hostetler J."/>
            <person name="Hannick L."/>
            <person name="Clark T."/>
            <person name="Cassidy-Hanley D."/>
            <person name="Inman J."/>
        </authorList>
    </citation>
    <scope>NUCLEOTIDE SEQUENCE [LARGE SCALE GENOMIC DNA]</scope>
    <source>
        <strain evidence="8 9">G5</strain>
    </source>
</reference>
<dbReference type="InParanoid" id="G0R2I3"/>
<evidence type="ECO:0000313" key="8">
    <source>
        <dbReference type="EMBL" id="EGR28324.1"/>
    </source>
</evidence>
<dbReference type="InterPro" id="IPR007471">
    <property type="entry name" value="N-end_Aminoacyl_Trfase_N"/>
</dbReference>
<dbReference type="PANTHER" id="PTHR21367:SF1">
    <property type="entry name" value="ARGINYL-TRNA--PROTEIN TRANSFERASE 1"/>
    <property type="match status" value="1"/>
</dbReference>
<name>G0R2I3_ICHMU</name>
<protein>
    <recommendedName>
        <fullName evidence="10">N-end aminoacyl transferase N-terminal domain-containing protein</fullName>
    </recommendedName>
</protein>
<dbReference type="InterPro" id="IPR033118">
    <property type="entry name" value="EXPERA"/>
</dbReference>
<evidence type="ECO:0008006" key="10">
    <source>
        <dbReference type="Google" id="ProtNLM"/>
    </source>
</evidence>
<gene>
    <name evidence="8" type="ORF">IMG5_178390</name>
</gene>
<dbReference type="Pfam" id="PF05241">
    <property type="entry name" value="EBP"/>
    <property type="match status" value="1"/>
</dbReference>
<dbReference type="OrthoDB" id="58557at2759"/>
<feature type="transmembrane region" description="Helical" evidence="5">
    <location>
        <begin position="123"/>
        <end position="141"/>
    </location>
</feature>
<evidence type="ECO:0000256" key="1">
    <source>
        <dbReference type="ARBA" id="ARBA00004141"/>
    </source>
</evidence>
<dbReference type="AlphaFoldDB" id="G0R2I3"/>
<sequence>MKLNIEDHIDEIIEVLKVHIFPLILIFITLISRKQITQTKYESFSFYWYLFNGSIFHMTWSGFICGLRQCEPFLRVFILMDQRYKSQENIVKLVSYVDLLVTGPLCLYTANLFLSQRGLKRDVFCIISSISQILGSVFFVFDEFLNKFANTCKGDCFSFTTENIIYFWIFFVAMNHVWFILPLVHIKKSLIIFYPKKDGNLKIVQLKMAMEVIIMITLIKQPIDLKYIQLAGQGSSCGYCNNKTGSYTYGLTAKKMDADIYKHLMEFGWRRCGDYFYKPDLFKSCCKSYTIRVGVVDITSNGLSSVYFYYEPSFKKYNLAQFGPNQLLCPSTFQFVDYDERVQQLISQKSDDPTLSEKNSPFHPNLLKVRFYN</sequence>
<evidence type="ECO:0000259" key="7">
    <source>
        <dbReference type="Pfam" id="PF05241"/>
    </source>
</evidence>
<keyword evidence="4 5" id="KW-0472">Membrane</keyword>
<dbReference type="STRING" id="857967.G0R2I3"/>
<dbReference type="InterPro" id="IPR030700">
    <property type="entry name" value="N-end_Aminoacyl_Trfase"/>
</dbReference>
<accession>G0R2I3</accession>
<organism evidence="8 9">
    <name type="scientific">Ichthyophthirius multifiliis</name>
    <name type="common">White spot disease agent</name>
    <name type="synonym">Ich</name>
    <dbReference type="NCBI Taxonomy" id="5932"/>
    <lineage>
        <taxon>Eukaryota</taxon>
        <taxon>Sar</taxon>
        <taxon>Alveolata</taxon>
        <taxon>Ciliophora</taxon>
        <taxon>Intramacronucleata</taxon>
        <taxon>Oligohymenophorea</taxon>
        <taxon>Hymenostomatida</taxon>
        <taxon>Ophryoglenina</taxon>
        <taxon>Ichthyophthirius</taxon>
    </lineage>
</organism>
<dbReference type="RefSeq" id="XP_004027669.1">
    <property type="nucleotide sequence ID" value="XM_004027620.1"/>
</dbReference>
<proteinExistence type="predicted"/>
<feature type="transmembrane region" description="Helical" evidence="5">
    <location>
        <begin position="165"/>
        <end position="186"/>
    </location>
</feature>